<proteinExistence type="predicted"/>
<gene>
    <name evidence="1" type="ORF">H9Y04_16225</name>
</gene>
<dbReference type="RefSeq" id="WP_187814590.1">
    <property type="nucleotide sequence ID" value="NZ_JACTVJ010000007.1"/>
</dbReference>
<evidence type="ECO:0000313" key="1">
    <source>
        <dbReference type="EMBL" id="MBC9714109.1"/>
    </source>
</evidence>
<organism evidence="1 2">
    <name type="scientific">Streptomyces polyasparticus</name>
    <dbReference type="NCBI Taxonomy" id="2767826"/>
    <lineage>
        <taxon>Bacteria</taxon>
        <taxon>Bacillati</taxon>
        <taxon>Actinomycetota</taxon>
        <taxon>Actinomycetes</taxon>
        <taxon>Kitasatosporales</taxon>
        <taxon>Streptomycetaceae</taxon>
        <taxon>Streptomyces</taxon>
    </lineage>
</organism>
<comment type="caution">
    <text evidence="1">The sequence shown here is derived from an EMBL/GenBank/DDBJ whole genome shotgun (WGS) entry which is preliminary data.</text>
</comment>
<protein>
    <submittedName>
        <fullName evidence="1">Uncharacterized protein</fullName>
    </submittedName>
</protein>
<dbReference type="Proteomes" id="UP000642284">
    <property type="component" value="Unassembled WGS sequence"/>
</dbReference>
<sequence>MSHSEPPRPRLLPWVGPEGKPCYLIGDGTGPVSRIADAVESTQLAMADDLVAHARVMLPSATTEPELRYLAAHLTEALATTLRIAHARPRDARPQGPASQT</sequence>
<dbReference type="EMBL" id="JACTVJ010000007">
    <property type="protein sequence ID" value="MBC9714109.1"/>
    <property type="molecule type" value="Genomic_DNA"/>
</dbReference>
<reference evidence="1 2" key="1">
    <citation type="submission" date="2020-08" db="EMBL/GenBank/DDBJ databases">
        <title>Genemic of Streptomyces polyaspartic.</title>
        <authorList>
            <person name="Liu W."/>
        </authorList>
    </citation>
    <scope>NUCLEOTIDE SEQUENCE [LARGE SCALE GENOMIC DNA]</scope>
    <source>
        <strain evidence="1 2">TRM66268-LWL</strain>
    </source>
</reference>
<evidence type="ECO:0000313" key="2">
    <source>
        <dbReference type="Proteomes" id="UP000642284"/>
    </source>
</evidence>
<accession>A0ABR7SFW6</accession>
<name>A0ABR7SFW6_9ACTN</name>
<keyword evidence="2" id="KW-1185">Reference proteome</keyword>